<evidence type="ECO:0000313" key="2">
    <source>
        <dbReference type="Proteomes" id="UP000824192"/>
    </source>
</evidence>
<gene>
    <name evidence="1" type="ORF">H9868_08875</name>
</gene>
<proteinExistence type="predicted"/>
<dbReference type="AlphaFoldDB" id="A0A9D1UNV8"/>
<sequence length="226" mass="24999">MKKAFVLCTSALVLFIVVGVILLVGQHGLVSRSSRPIRNTMAAAAAPSSSLQPSAPLCDDAFLLEQAGLVLDAIADRDYTALSKLVHPVRGVTFTPYSTVDPEFDLCFFPDQIADAESDSTVYGWGFTDGRGSRISMTMEEYFDRYVFDADFRDAPEVSIDQVKASGNALENVADVFSGCRFVEYYFPERDSRKGGLDWCALKLVFAPTEKNEWRLVGLIHSEWTI</sequence>
<dbReference type="EMBL" id="DXGA01000192">
    <property type="protein sequence ID" value="HIW94632.1"/>
    <property type="molecule type" value="Genomic_DNA"/>
</dbReference>
<reference evidence="1" key="2">
    <citation type="submission" date="2021-04" db="EMBL/GenBank/DDBJ databases">
        <authorList>
            <person name="Gilroy R."/>
        </authorList>
    </citation>
    <scope>NUCLEOTIDE SEQUENCE</scope>
    <source>
        <strain evidence="1">ChiGjej6B6-1540</strain>
    </source>
</reference>
<dbReference type="Proteomes" id="UP000824192">
    <property type="component" value="Unassembled WGS sequence"/>
</dbReference>
<evidence type="ECO:0000313" key="1">
    <source>
        <dbReference type="EMBL" id="HIW94632.1"/>
    </source>
</evidence>
<name>A0A9D1UNV8_9FIRM</name>
<organism evidence="1 2">
    <name type="scientific">Candidatus Flavonifractor merdipullorum</name>
    <dbReference type="NCBI Taxonomy" id="2838590"/>
    <lineage>
        <taxon>Bacteria</taxon>
        <taxon>Bacillati</taxon>
        <taxon>Bacillota</taxon>
        <taxon>Clostridia</taxon>
        <taxon>Eubacteriales</taxon>
        <taxon>Oscillospiraceae</taxon>
        <taxon>Flavonifractor</taxon>
    </lineage>
</organism>
<accession>A0A9D1UNV8</accession>
<reference evidence="1" key="1">
    <citation type="journal article" date="2021" name="PeerJ">
        <title>Extensive microbial diversity within the chicken gut microbiome revealed by metagenomics and culture.</title>
        <authorList>
            <person name="Gilroy R."/>
            <person name="Ravi A."/>
            <person name="Getino M."/>
            <person name="Pursley I."/>
            <person name="Horton D.L."/>
            <person name="Alikhan N.F."/>
            <person name="Baker D."/>
            <person name="Gharbi K."/>
            <person name="Hall N."/>
            <person name="Watson M."/>
            <person name="Adriaenssens E.M."/>
            <person name="Foster-Nyarko E."/>
            <person name="Jarju S."/>
            <person name="Secka A."/>
            <person name="Antonio M."/>
            <person name="Oren A."/>
            <person name="Chaudhuri R.R."/>
            <person name="La Ragione R."/>
            <person name="Hildebrand F."/>
            <person name="Pallen M.J."/>
        </authorList>
    </citation>
    <scope>NUCLEOTIDE SEQUENCE</scope>
    <source>
        <strain evidence="1">ChiGjej6B6-1540</strain>
    </source>
</reference>
<comment type="caution">
    <text evidence="1">The sequence shown here is derived from an EMBL/GenBank/DDBJ whole genome shotgun (WGS) entry which is preliminary data.</text>
</comment>
<protein>
    <submittedName>
        <fullName evidence="1">Uncharacterized protein</fullName>
    </submittedName>
</protein>